<dbReference type="EMBL" id="FO082274">
    <property type="protein sequence ID" value="CCO16914.1"/>
    <property type="molecule type" value="Genomic_DNA"/>
</dbReference>
<dbReference type="AlphaFoldDB" id="K8EG30"/>
<comment type="cofactor">
    <cofactor evidence="4">
        <name>Zn(2+)</name>
        <dbReference type="ChEBI" id="CHEBI:29105"/>
    </cofactor>
</comment>
<reference evidence="14 15" key="1">
    <citation type="submission" date="2011-10" db="EMBL/GenBank/DDBJ databases">
        <authorList>
            <person name="Genoscope - CEA"/>
        </authorList>
    </citation>
    <scope>NUCLEOTIDE SEQUENCE [LARGE SCALE GENOMIC DNA]</scope>
    <source>
        <strain evidence="14 15">RCC 1105</strain>
    </source>
</reference>
<dbReference type="GO" id="GO:0004750">
    <property type="term" value="F:D-ribulose-phosphate 3-epimerase activity"/>
    <property type="evidence" value="ECO:0007669"/>
    <property type="project" value="UniProtKB-EC"/>
</dbReference>
<dbReference type="Proteomes" id="UP000198341">
    <property type="component" value="Chromosome 5"/>
</dbReference>
<dbReference type="PROSITE" id="PS01086">
    <property type="entry name" value="RIBUL_P_3_EPIMER_2"/>
    <property type="match status" value="1"/>
</dbReference>
<dbReference type="GO" id="GO:0005975">
    <property type="term" value="P:carbohydrate metabolic process"/>
    <property type="evidence" value="ECO:0007669"/>
    <property type="project" value="InterPro"/>
</dbReference>
<comment type="catalytic activity">
    <reaction evidence="1 10">
        <text>D-ribulose 5-phosphate = D-xylulose 5-phosphate</text>
        <dbReference type="Rhea" id="RHEA:13677"/>
        <dbReference type="ChEBI" id="CHEBI:57737"/>
        <dbReference type="ChEBI" id="CHEBI:58121"/>
        <dbReference type="EC" id="5.1.3.1"/>
    </reaction>
</comment>
<evidence type="ECO:0000256" key="4">
    <source>
        <dbReference type="ARBA" id="ARBA00001947"/>
    </source>
</evidence>
<dbReference type="EC" id="5.1.3.1" evidence="7 10"/>
<evidence type="ECO:0000256" key="6">
    <source>
        <dbReference type="ARBA" id="ARBA00009541"/>
    </source>
</evidence>
<evidence type="ECO:0000256" key="13">
    <source>
        <dbReference type="PIRSR" id="PIRSR001461-3"/>
    </source>
</evidence>
<dbReference type="PANTHER" id="PTHR11749">
    <property type="entry name" value="RIBULOSE-5-PHOSPHATE-3-EPIMERASE"/>
    <property type="match status" value="1"/>
</dbReference>
<dbReference type="InterPro" id="IPR011060">
    <property type="entry name" value="RibuloseP-bd_barrel"/>
</dbReference>
<evidence type="ECO:0000256" key="7">
    <source>
        <dbReference type="ARBA" id="ARBA00013188"/>
    </source>
</evidence>
<dbReference type="STRING" id="41875.K8EG30"/>
<evidence type="ECO:0000256" key="8">
    <source>
        <dbReference type="ARBA" id="ARBA00022723"/>
    </source>
</evidence>
<dbReference type="NCBIfam" id="NF004076">
    <property type="entry name" value="PRK05581.1-4"/>
    <property type="match status" value="1"/>
</dbReference>
<comment type="cofactor">
    <cofactor evidence="2">
        <name>Mn(2+)</name>
        <dbReference type="ChEBI" id="CHEBI:29035"/>
    </cofactor>
</comment>
<evidence type="ECO:0000256" key="1">
    <source>
        <dbReference type="ARBA" id="ARBA00001782"/>
    </source>
</evidence>
<comment type="cofactor">
    <cofactor evidence="12">
        <name>a divalent metal cation</name>
        <dbReference type="ChEBI" id="CHEBI:60240"/>
    </cofactor>
    <text evidence="12">Binds 1 divalent metal cation per subunit.</text>
</comment>
<dbReference type="KEGG" id="bpg:Bathy05g01770"/>
<feature type="binding site" evidence="13">
    <location>
        <begin position="208"/>
        <end position="209"/>
    </location>
    <ligand>
        <name>substrate</name>
    </ligand>
</feature>
<dbReference type="InterPro" id="IPR013785">
    <property type="entry name" value="Aldolase_TIM"/>
</dbReference>
<keyword evidence="10" id="KW-0119">Carbohydrate metabolism</keyword>
<dbReference type="InterPro" id="IPR026019">
    <property type="entry name" value="Ribul_P_3_epim"/>
</dbReference>
<comment type="cofactor">
    <cofactor evidence="3">
        <name>Co(2+)</name>
        <dbReference type="ChEBI" id="CHEBI:48828"/>
    </cofactor>
</comment>
<keyword evidence="12" id="KW-0862">Zinc</keyword>
<dbReference type="Gene3D" id="3.20.20.70">
    <property type="entry name" value="Aldolase class I"/>
    <property type="match status" value="1"/>
</dbReference>
<feature type="binding site" evidence="12">
    <location>
        <position position="42"/>
    </location>
    <ligand>
        <name>a divalent metal cation</name>
        <dbReference type="ChEBI" id="CHEBI:60240"/>
    </ligand>
</feature>
<feature type="binding site" evidence="12">
    <location>
        <position position="76"/>
    </location>
    <ligand>
        <name>a divalent metal cation</name>
        <dbReference type="ChEBI" id="CHEBI:60240"/>
    </ligand>
</feature>
<feature type="active site" description="Proton donor" evidence="11">
    <location>
        <position position="186"/>
    </location>
</feature>
<evidence type="ECO:0000256" key="11">
    <source>
        <dbReference type="PIRSR" id="PIRSR001461-1"/>
    </source>
</evidence>
<dbReference type="FunFam" id="3.20.20.70:FF:000171">
    <property type="entry name" value="Ribulose-phosphate 3-epimerase"/>
    <property type="match status" value="1"/>
</dbReference>
<feature type="binding site" evidence="12">
    <location>
        <position position="186"/>
    </location>
    <ligand>
        <name>a divalent metal cation</name>
        <dbReference type="ChEBI" id="CHEBI:60240"/>
    </ligand>
</feature>
<dbReference type="Pfam" id="PF00834">
    <property type="entry name" value="Ribul_P_3_epim"/>
    <property type="match status" value="1"/>
</dbReference>
<evidence type="ECO:0000313" key="14">
    <source>
        <dbReference type="EMBL" id="CCO16914.1"/>
    </source>
</evidence>
<dbReference type="GO" id="GO:0006098">
    <property type="term" value="P:pentose-phosphate shunt"/>
    <property type="evidence" value="ECO:0007669"/>
    <property type="project" value="InterPro"/>
</dbReference>
<evidence type="ECO:0000256" key="2">
    <source>
        <dbReference type="ARBA" id="ARBA00001936"/>
    </source>
</evidence>
<feature type="binding site" evidence="13">
    <location>
        <begin position="157"/>
        <end position="160"/>
    </location>
    <ligand>
        <name>substrate</name>
    </ligand>
</feature>
<dbReference type="eggNOG" id="KOG3111">
    <property type="taxonomic scope" value="Eukaryota"/>
</dbReference>
<dbReference type="SUPFAM" id="SSF51366">
    <property type="entry name" value="Ribulose-phoshate binding barrel"/>
    <property type="match status" value="1"/>
</dbReference>
<dbReference type="InterPro" id="IPR000056">
    <property type="entry name" value="Ribul_P_3_epim-like"/>
</dbReference>
<keyword evidence="8 12" id="KW-0479">Metal-binding</keyword>
<feature type="binding site" evidence="13">
    <location>
        <position position="17"/>
    </location>
    <ligand>
        <name>substrate</name>
    </ligand>
</feature>
<organism evidence="14 15">
    <name type="scientific">Bathycoccus prasinos</name>
    <dbReference type="NCBI Taxonomy" id="41875"/>
    <lineage>
        <taxon>Eukaryota</taxon>
        <taxon>Viridiplantae</taxon>
        <taxon>Chlorophyta</taxon>
        <taxon>Mamiellophyceae</taxon>
        <taxon>Mamiellales</taxon>
        <taxon>Bathycoccaceae</taxon>
        <taxon>Bathycoccus</taxon>
    </lineage>
</organism>
<keyword evidence="15" id="KW-1185">Reference proteome</keyword>
<dbReference type="GeneID" id="19015680"/>
<evidence type="ECO:0000256" key="3">
    <source>
        <dbReference type="ARBA" id="ARBA00001941"/>
    </source>
</evidence>
<dbReference type="PIRSF" id="PIRSF001461">
    <property type="entry name" value="RPE"/>
    <property type="match status" value="1"/>
</dbReference>
<sequence length="231" mass="24868">MTTGTESKKPKAIISPSLLACDFANMQSESEKVLSFGADWLHLDVMDGHFVPNLSFGAPVIESLHKHFPEAYFDVHLMVTNPRDYVEPMKKAGCDMFTFHIETCANIDEAIGLCESIKKGGMKVGVAMKPKTNAESIFALADENFVDMLLVMTVEPGFGGQKFNPDMMPKVKELREKYPAMDIQVDGGLSASTIGMASEAGANVIVAGSSVFGAKDVKGAIDVLRQAVDAA</sequence>
<dbReference type="GO" id="GO:0046872">
    <property type="term" value="F:metal ion binding"/>
    <property type="evidence" value="ECO:0007669"/>
    <property type="project" value="UniProtKB-KW"/>
</dbReference>
<keyword evidence="12" id="KW-0170">Cobalt</keyword>
<keyword evidence="9 10" id="KW-0413">Isomerase</keyword>
<protein>
    <recommendedName>
        <fullName evidence="7 10">Ribulose-phosphate 3-epimerase</fullName>
        <ecNumber evidence="7 10">5.1.3.1</ecNumber>
    </recommendedName>
</protein>
<feature type="binding site" evidence="13">
    <location>
        <position position="188"/>
    </location>
    <ligand>
        <name>substrate</name>
    </ligand>
</feature>
<comment type="cofactor">
    <cofactor evidence="5">
        <name>Fe(2+)</name>
        <dbReference type="ChEBI" id="CHEBI:29033"/>
    </cofactor>
</comment>
<feature type="active site" description="Proton acceptor" evidence="11">
    <location>
        <position position="44"/>
    </location>
</feature>
<dbReference type="RefSeq" id="XP_007513356.1">
    <property type="nucleotide sequence ID" value="XM_007513294.1"/>
</dbReference>
<name>K8EG30_9CHLO</name>
<dbReference type="CDD" id="cd00429">
    <property type="entry name" value="RPE"/>
    <property type="match status" value="1"/>
</dbReference>
<dbReference type="OrthoDB" id="1927044at2759"/>
<evidence type="ECO:0000256" key="10">
    <source>
        <dbReference type="PIRNR" id="PIRNR001461"/>
    </source>
</evidence>
<proteinExistence type="inferred from homology"/>
<evidence type="ECO:0000256" key="9">
    <source>
        <dbReference type="ARBA" id="ARBA00023235"/>
    </source>
</evidence>
<dbReference type="HAMAP" id="MF_02227">
    <property type="entry name" value="RPE"/>
    <property type="match status" value="1"/>
</dbReference>
<evidence type="ECO:0000313" key="15">
    <source>
        <dbReference type="Proteomes" id="UP000198341"/>
    </source>
</evidence>
<feature type="binding site" evidence="13">
    <location>
        <position position="76"/>
    </location>
    <ligand>
        <name>substrate</name>
    </ligand>
</feature>
<gene>
    <name evidence="14" type="ORF">Bathy05g01770</name>
</gene>
<evidence type="ECO:0000256" key="5">
    <source>
        <dbReference type="ARBA" id="ARBA00001954"/>
    </source>
</evidence>
<feature type="binding site" evidence="12">
    <location>
        <position position="44"/>
    </location>
    <ligand>
        <name>a divalent metal cation</name>
        <dbReference type="ChEBI" id="CHEBI:60240"/>
    </ligand>
</feature>
<dbReference type="NCBIfam" id="TIGR01163">
    <property type="entry name" value="rpe"/>
    <property type="match status" value="1"/>
</dbReference>
<dbReference type="PROSITE" id="PS01085">
    <property type="entry name" value="RIBUL_P_3_EPIMER_1"/>
    <property type="match status" value="1"/>
</dbReference>
<accession>K8EG30</accession>
<comment type="similarity">
    <text evidence="6 10">Belongs to the ribulose-phosphate 3-epimerase family.</text>
</comment>
<keyword evidence="12" id="KW-0464">Manganese</keyword>
<evidence type="ECO:0000256" key="12">
    <source>
        <dbReference type="PIRSR" id="PIRSR001461-2"/>
    </source>
</evidence>